<accession>A0A914RY65</accession>
<sequence>MDDSQAIAVGWFWQPCVSSRRSSEGLECFNQRAIIRSANLISW</sequence>
<keyword evidence="1" id="KW-1185">Reference proteome</keyword>
<dbReference type="WBParaSite" id="PEQ_0001127301-mRNA-1">
    <property type="protein sequence ID" value="PEQ_0001127301-mRNA-1"/>
    <property type="gene ID" value="PEQ_0001127301"/>
</dbReference>
<evidence type="ECO:0000313" key="2">
    <source>
        <dbReference type="WBParaSite" id="PEQ_0001127301-mRNA-1"/>
    </source>
</evidence>
<organism evidence="1 2">
    <name type="scientific">Parascaris equorum</name>
    <name type="common">Equine roundworm</name>
    <dbReference type="NCBI Taxonomy" id="6256"/>
    <lineage>
        <taxon>Eukaryota</taxon>
        <taxon>Metazoa</taxon>
        <taxon>Ecdysozoa</taxon>
        <taxon>Nematoda</taxon>
        <taxon>Chromadorea</taxon>
        <taxon>Rhabditida</taxon>
        <taxon>Spirurina</taxon>
        <taxon>Ascaridomorpha</taxon>
        <taxon>Ascaridoidea</taxon>
        <taxon>Ascarididae</taxon>
        <taxon>Parascaris</taxon>
    </lineage>
</organism>
<reference evidence="2" key="1">
    <citation type="submission" date="2022-11" db="UniProtKB">
        <authorList>
            <consortium name="WormBaseParasite"/>
        </authorList>
    </citation>
    <scope>IDENTIFICATION</scope>
</reference>
<evidence type="ECO:0000313" key="1">
    <source>
        <dbReference type="Proteomes" id="UP000887564"/>
    </source>
</evidence>
<proteinExistence type="predicted"/>
<protein>
    <submittedName>
        <fullName evidence="2">Uncharacterized protein</fullName>
    </submittedName>
</protein>
<dbReference type="Proteomes" id="UP000887564">
    <property type="component" value="Unplaced"/>
</dbReference>
<name>A0A914RY65_PAREQ</name>
<dbReference type="AlphaFoldDB" id="A0A914RY65"/>